<name>Q72BC9_NITV2</name>
<reference evidence="1 2" key="1">
    <citation type="journal article" date="2004" name="Nat. Biotechnol.">
        <title>The genome sequence of the anaerobic, sulfate-reducing bacterium Desulfovibrio vulgaris Hildenborough.</title>
        <authorList>
            <person name="Heidelberg J.F."/>
            <person name="Seshadri R."/>
            <person name="Haveman S.A."/>
            <person name="Hemme C.L."/>
            <person name="Paulsen I.T."/>
            <person name="Kolonay J.F."/>
            <person name="Eisen J.A."/>
            <person name="Ward N."/>
            <person name="Methe B."/>
            <person name="Brinkac L.M."/>
            <person name="Daugherty S.C."/>
            <person name="Deboy R.T."/>
            <person name="Dodson R.J."/>
            <person name="Durkin A.S."/>
            <person name="Madupu R."/>
            <person name="Nelson W.C."/>
            <person name="Sullivan S.A."/>
            <person name="Fouts D."/>
            <person name="Haft D.H."/>
            <person name="Selengut J."/>
            <person name="Peterson J.D."/>
            <person name="Davidsen T.M."/>
            <person name="Zafar N."/>
            <person name="Zhou L."/>
            <person name="Radune D."/>
            <person name="Dimitrov G."/>
            <person name="Hance M."/>
            <person name="Tran K."/>
            <person name="Khouri H."/>
            <person name="Gill J."/>
            <person name="Utterback T.R."/>
            <person name="Feldblyum T.V."/>
            <person name="Wall J.D."/>
            <person name="Voordouw G."/>
            <person name="Fraser C.M."/>
        </authorList>
    </citation>
    <scope>NUCLEOTIDE SEQUENCE [LARGE SCALE GENOMIC DNA]</scope>
    <source>
        <strain evidence="2">ATCC 29579 / DSM 644 / NCIMB 8303 / VKM B-1760 / Hildenborough</strain>
    </source>
</reference>
<dbReference type="EMBL" id="AE017285">
    <property type="protein sequence ID" value="AAS96184.1"/>
    <property type="molecule type" value="Genomic_DNA"/>
</dbReference>
<protein>
    <submittedName>
        <fullName evidence="1">Uncharacterized protein</fullName>
    </submittedName>
</protein>
<dbReference type="AlphaFoldDB" id="Q72BC9"/>
<dbReference type="PATRIC" id="fig|882.5.peg.1573"/>
<sequence length="69" mass="7978">MKAQQDASCGVLSIMETTRSEYRILKGYGFISRKQAEAKAYAEYEKFNRTQHIESDFDRQVKALKRAGK</sequence>
<dbReference type="STRING" id="882.DVU_1707"/>
<dbReference type="HOGENOM" id="CLU_2769162_0_0_7"/>
<dbReference type="KEGG" id="dvu:DVU_1707"/>
<accession>Q72BC9</accession>
<dbReference type="Proteomes" id="UP000002194">
    <property type="component" value="Chromosome"/>
</dbReference>
<dbReference type="PaxDb" id="882-DVU_1707"/>
<keyword evidence="2" id="KW-1185">Reference proteome</keyword>
<dbReference type="OrthoDB" id="9802752at2"/>
<evidence type="ECO:0000313" key="2">
    <source>
        <dbReference type="Proteomes" id="UP000002194"/>
    </source>
</evidence>
<gene>
    <name evidence="1" type="ordered locus">DVU_1707</name>
</gene>
<organism evidence="1 2">
    <name type="scientific">Nitratidesulfovibrio vulgaris (strain ATCC 29579 / DSM 644 / CCUG 34227 / NCIMB 8303 / VKM B-1760 / Hildenborough)</name>
    <name type="common">Desulfovibrio vulgaris</name>
    <dbReference type="NCBI Taxonomy" id="882"/>
    <lineage>
        <taxon>Bacteria</taxon>
        <taxon>Pseudomonadati</taxon>
        <taxon>Thermodesulfobacteriota</taxon>
        <taxon>Desulfovibrionia</taxon>
        <taxon>Desulfovibrionales</taxon>
        <taxon>Desulfovibrionaceae</taxon>
        <taxon>Nitratidesulfovibrio</taxon>
    </lineage>
</organism>
<proteinExistence type="predicted"/>
<evidence type="ECO:0000313" key="1">
    <source>
        <dbReference type="EMBL" id="AAS96184.1"/>
    </source>
</evidence>
<dbReference type="EnsemblBacteria" id="AAS96184">
    <property type="protein sequence ID" value="AAS96184"/>
    <property type="gene ID" value="DVU_1707"/>
</dbReference>